<protein>
    <submittedName>
        <fullName evidence="3">ImmA/IrrE family metallo-endopeptidase</fullName>
    </submittedName>
</protein>
<dbReference type="OrthoDB" id="9794834at2"/>
<proteinExistence type="inferred from homology"/>
<sequence length="352" mass="40840">MDFNHKQITFAREYRGLSQSELAKRVSGLSQPNLSKYEKGFSSLSDDLVIRIVEYLDFPVSWLNKRISNIAENAHYRKRATLSKKDKTKIEFGNRILGYIVDQFSDSVDWPEFKHIPLDIEKGFTPKDIAKNARKVLSLGNDEPVADIFGLLESKGIVIIEINEHEKFDGVSFITDKGTPVIILNKNFSNDRKRRTAAHEYGHILQHCYFPIPSYRDEKAREKEADEFANEFLMPENEIKNSLRGLRLNDLSQLKNYWLTSMASIIRRAKDLGCISPERYKYFNIELSRGGRRKDEGFDVYVDEPNLFKEAYDIHKKQLGYTDDELGKAFSLPTDVIKHYLNPSPLKLVREY</sequence>
<dbReference type="Pfam" id="PF06114">
    <property type="entry name" value="Peptidase_M78"/>
    <property type="match status" value="1"/>
</dbReference>
<reference evidence="3 4" key="1">
    <citation type="submission" date="2019-08" db="EMBL/GenBank/DDBJ databases">
        <title>Seonamhaeicola sediminis sp. nov., isolated from marine sediment.</title>
        <authorList>
            <person name="Cao W.R."/>
        </authorList>
    </citation>
    <scope>NUCLEOTIDE SEQUENCE [LARGE SCALE GENOMIC DNA]</scope>
    <source>
        <strain evidence="3 4">B011</strain>
    </source>
</reference>
<dbReference type="SMART" id="SM00530">
    <property type="entry name" value="HTH_XRE"/>
    <property type="match status" value="1"/>
</dbReference>
<evidence type="ECO:0000313" key="3">
    <source>
        <dbReference type="EMBL" id="TYA74443.1"/>
    </source>
</evidence>
<dbReference type="GO" id="GO:0003677">
    <property type="term" value="F:DNA binding"/>
    <property type="evidence" value="ECO:0007669"/>
    <property type="project" value="InterPro"/>
</dbReference>
<evidence type="ECO:0000256" key="1">
    <source>
        <dbReference type="ARBA" id="ARBA00007227"/>
    </source>
</evidence>
<feature type="domain" description="HTH cro/C1-type" evidence="2">
    <location>
        <begin position="8"/>
        <end position="63"/>
    </location>
</feature>
<evidence type="ECO:0000313" key="4">
    <source>
        <dbReference type="Proteomes" id="UP000323930"/>
    </source>
</evidence>
<dbReference type="InterPro" id="IPR001387">
    <property type="entry name" value="Cro/C1-type_HTH"/>
</dbReference>
<name>A0A5D0HSV1_9FLAO</name>
<dbReference type="PROSITE" id="PS50943">
    <property type="entry name" value="HTH_CROC1"/>
    <property type="match status" value="1"/>
</dbReference>
<dbReference type="SUPFAM" id="SSF47413">
    <property type="entry name" value="lambda repressor-like DNA-binding domains"/>
    <property type="match status" value="1"/>
</dbReference>
<organism evidence="3 4">
    <name type="scientific">Seonamhaeicola marinus</name>
    <dbReference type="NCBI Taxonomy" id="1912246"/>
    <lineage>
        <taxon>Bacteria</taxon>
        <taxon>Pseudomonadati</taxon>
        <taxon>Bacteroidota</taxon>
        <taxon>Flavobacteriia</taxon>
        <taxon>Flavobacteriales</taxon>
        <taxon>Flavobacteriaceae</taxon>
    </lineage>
</organism>
<gene>
    <name evidence="3" type="ORF">FUA24_14055</name>
</gene>
<comment type="caution">
    <text evidence="3">The sequence shown here is derived from an EMBL/GenBank/DDBJ whole genome shotgun (WGS) entry which is preliminary data.</text>
</comment>
<dbReference type="Proteomes" id="UP000323930">
    <property type="component" value="Unassembled WGS sequence"/>
</dbReference>
<dbReference type="InterPro" id="IPR010982">
    <property type="entry name" value="Lambda_DNA-bd_dom_sf"/>
</dbReference>
<dbReference type="CDD" id="cd00093">
    <property type="entry name" value="HTH_XRE"/>
    <property type="match status" value="1"/>
</dbReference>
<evidence type="ECO:0000259" key="2">
    <source>
        <dbReference type="PROSITE" id="PS50943"/>
    </source>
</evidence>
<dbReference type="AlphaFoldDB" id="A0A5D0HSV1"/>
<dbReference type="RefSeq" id="WP_148543386.1">
    <property type="nucleotide sequence ID" value="NZ_VSDQ01000679.1"/>
</dbReference>
<dbReference type="Pfam" id="PF01381">
    <property type="entry name" value="HTH_3"/>
    <property type="match status" value="1"/>
</dbReference>
<dbReference type="EMBL" id="VSDQ01000679">
    <property type="protein sequence ID" value="TYA74443.1"/>
    <property type="molecule type" value="Genomic_DNA"/>
</dbReference>
<accession>A0A5D0HSV1</accession>
<dbReference type="InterPro" id="IPR010359">
    <property type="entry name" value="IrrE_HExxH"/>
</dbReference>
<dbReference type="Gene3D" id="1.10.260.40">
    <property type="entry name" value="lambda repressor-like DNA-binding domains"/>
    <property type="match status" value="1"/>
</dbReference>
<dbReference type="PANTHER" id="PTHR43236">
    <property type="entry name" value="ANTITOXIN HIGA1"/>
    <property type="match status" value="1"/>
</dbReference>
<dbReference type="InterPro" id="IPR052345">
    <property type="entry name" value="Rad_response_metalloprotease"/>
</dbReference>
<dbReference type="PANTHER" id="PTHR43236:SF1">
    <property type="entry name" value="BLL7220 PROTEIN"/>
    <property type="match status" value="1"/>
</dbReference>
<comment type="similarity">
    <text evidence="1">Belongs to the short-chain fatty acyl-CoA assimilation regulator (ScfR) family.</text>
</comment>
<keyword evidence="4" id="KW-1185">Reference proteome</keyword>
<dbReference type="Gene3D" id="1.10.10.2910">
    <property type="match status" value="1"/>
</dbReference>